<dbReference type="EMBL" id="VSRR010126255">
    <property type="protein sequence ID" value="MPD01233.1"/>
    <property type="molecule type" value="Genomic_DNA"/>
</dbReference>
<name>A0A5B7JYQ3_PORTR</name>
<keyword evidence="3" id="KW-1185">Reference proteome</keyword>
<dbReference type="AlphaFoldDB" id="A0A5B7JYQ3"/>
<feature type="region of interest" description="Disordered" evidence="1">
    <location>
        <begin position="85"/>
        <end position="112"/>
    </location>
</feature>
<gene>
    <name evidence="2" type="ORF">E2C01_096751</name>
</gene>
<sequence length="112" mass="12289">MYAGQDIKTRGPRLAALRRLLTQTPPLFVAFGAVDGNNGGKPRTNKRAARCSQEGLNWGSDSVRPLGPGVRGGVFARHPLTLCSPRPYANHVSDANEREEKEDEEEEEEKGM</sequence>
<organism evidence="2 3">
    <name type="scientific">Portunus trituberculatus</name>
    <name type="common">Swimming crab</name>
    <name type="synonym">Neptunus trituberculatus</name>
    <dbReference type="NCBI Taxonomy" id="210409"/>
    <lineage>
        <taxon>Eukaryota</taxon>
        <taxon>Metazoa</taxon>
        <taxon>Ecdysozoa</taxon>
        <taxon>Arthropoda</taxon>
        <taxon>Crustacea</taxon>
        <taxon>Multicrustacea</taxon>
        <taxon>Malacostraca</taxon>
        <taxon>Eumalacostraca</taxon>
        <taxon>Eucarida</taxon>
        <taxon>Decapoda</taxon>
        <taxon>Pleocyemata</taxon>
        <taxon>Brachyura</taxon>
        <taxon>Eubrachyura</taxon>
        <taxon>Portunoidea</taxon>
        <taxon>Portunidae</taxon>
        <taxon>Portuninae</taxon>
        <taxon>Portunus</taxon>
    </lineage>
</organism>
<comment type="caution">
    <text evidence="2">The sequence shown here is derived from an EMBL/GenBank/DDBJ whole genome shotgun (WGS) entry which is preliminary data.</text>
</comment>
<evidence type="ECO:0000313" key="2">
    <source>
        <dbReference type="EMBL" id="MPD01233.1"/>
    </source>
</evidence>
<evidence type="ECO:0000256" key="1">
    <source>
        <dbReference type="SAM" id="MobiDB-lite"/>
    </source>
</evidence>
<dbReference type="Proteomes" id="UP000324222">
    <property type="component" value="Unassembled WGS sequence"/>
</dbReference>
<reference evidence="2 3" key="1">
    <citation type="submission" date="2019-05" db="EMBL/GenBank/DDBJ databases">
        <title>Another draft genome of Portunus trituberculatus and its Hox gene families provides insights of decapod evolution.</title>
        <authorList>
            <person name="Jeong J.-H."/>
            <person name="Song I."/>
            <person name="Kim S."/>
            <person name="Choi T."/>
            <person name="Kim D."/>
            <person name="Ryu S."/>
            <person name="Kim W."/>
        </authorList>
    </citation>
    <scope>NUCLEOTIDE SEQUENCE [LARGE SCALE GENOMIC DNA]</scope>
    <source>
        <tissue evidence="2">Muscle</tissue>
    </source>
</reference>
<feature type="compositionally biased region" description="Acidic residues" evidence="1">
    <location>
        <begin position="100"/>
        <end position="112"/>
    </location>
</feature>
<protein>
    <submittedName>
        <fullName evidence="2">Uncharacterized protein</fullName>
    </submittedName>
</protein>
<accession>A0A5B7JYQ3</accession>
<proteinExistence type="predicted"/>
<evidence type="ECO:0000313" key="3">
    <source>
        <dbReference type="Proteomes" id="UP000324222"/>
    </source>
</evidence>